<dbReference type="OrthoDB" id="1121311at2"/>
<dbReference type="RefSeq" id="WP_103788457.1">
    <property type="nucleotide sequence ID" value="NZ_PQVF01000004.1"/>
</dbReference>
<evidence type="ECO:0000256" key="2">
    <source>
        <dbReference type="ARBA" id="ARBA00022475"/>
    </source>
</evidence>
<dbReference type="GO" id="GO:0005886">
    <property type="term" value="C:plasma membrane"/>
    <property type="evidence" value="ECO:0007669"/>
    <property type="project" value="UniProtKB-SubCell"/>
</dbReference>
<keyword evidence="9" id="KW-1185">Reference proteome</keyword>
<dbReference type="AlphaFoldDB" id="A0A2S5A4M7"/>
<dbReference type="Pfam" id="PF12823">
    <property type="entry name" value="DUF3817"/>
    <property type="match status" value="1"/>
</dbReference>
<sequence length="110" mass="12437">MIKKYGQSLIGRFRAIAFLEGVSFLLLMFVAMPVKYLLGFPELVKVCGWFHGLLFIAYVFLLIQAVIEYQWKAGRTILAFIASLLPGGTFLLDDKVLRAIHEQELSIGNK</sequence>
<evidence type="ECO:0000256" key="5">
    <source>
        <dbReference type="ARBA" id="ARBA00023136"/>
    </source>
</evidence>
<keyword evidence="5 6" id="KW-0472">Membrane</keyword>
<dbReference type="InterPro" id="IPR023845">
    <property type="entry name" value="DUF3817_TM"/>
</dbReference>
<gene>
    <name evidence="8" type="ORF">C3K47_07235</name>
</gene>
<dbReference type="EMBL" id="PQVF01000004">
    <property type="protein sequence ID" value="POY37550.1"/>
    <property type="molecule type" value="Genomic_DNA"/>
</dbReference>
<evidence type="ECO:0000256" key="6">
    <source>
        <dbReference type="SAM" id="Phobius"/>
    </source>
</evidence>
<keyword evidence="3 6" id="KW-0812">Transmembrane</keyword>
<accession>A0A2S5A4M7</accession>
<evidence type="ECO:0000256" key="3">
    <source>
        <dbReference type="ARBA" id="ARBA00022692"/>
    </source>
</evidence>
<evidence type="ECO:0000259" key="7">
    <source>
        <dbReference type="Pfam" id="PF12823"/>
    </source>
</evidence>
<dbReference type="Proteomes" id="UP000236893">
    <property type="component" value="Unassembled WGS sequence"/>
</dbReference>
<comment type="caution">
    <text evidence="8">The sequence shown here is derived from an EMBL/GenBank/DDBJ whole genome shotgun (WGS) entry which is preliminary data.</text>
</comment>
<evidence type="ECO:0000256" key="4">
    <source>
        <dbReference type="ARBA" id="ARBA00022989"/>
    </source>
</evidence>
<evidence type="ECO:0000313" key="8">
    <source>
        <dbReference type="EMBL" id="POY37550.1"/>
    </source>
</evidence>
<dbReference type="NCBIfam" id="TIGR03954">
    <property type="entry name" value="integ_memb_HG"/>
    <property type="match status" value="1"/>
</dbReference>
<dbReference type="PANTHER" id="PTHR40077">
    <property type="entry name" value="MEMBRANE PROTEIN-RELATED"/>
    <property type="match status" value="1"/>
</dbReference>
<comment type="subcellular location">
    <subcellularLocation>
        <location evidence="1">Cell membrane</location>
        <topology evidence="1">Multi-pass membrane protein</topology>
    </subcellularLocation>
</comment>
<name>A0A2S5A4M7_9SPHI</name>
<keyword evidence="4 6" id="KW-1133">Transmembrane helix</keyword>
<feature type="domain" description="DUF3817" evidence="7">
    <location>
        <begin position="11"/>
        <end position="97"/>
    </location>
</feature>
<dbReference type="PANTHER" id="PTHR40077:SF1">
    <property type="entry name" value="MEMBRANE PROTEIN"/>
    <property type="match status" value="1"/>
</dbReference>
<keyword evidence="2" id="KW-1003">Cell membrane</keyword>
<evidence type="ECO:0000313" key="9">
    <source>
        <dbReference type="Proteomes" id="UP000236893"/>
    </source>
</evidence>
<reference evidence="8 9" key="1">
    <citation type="submission" date="2018-01" db="EMBL/GenBank/DDBJ databases">
        <authorList>
            <person name="Gaut B.S."/>
            <person name="Morton B.R."/>
            <person name="Clegg M.T."/>
            <person name="Duvall M.R."/>
        </authorList>
    </citation>
    <scope>NUCLEOTIDE SEQUENCE [LARGE SCALE GENOMIC DNA]</scope>
    <source>
        <strain evidence="8 9">HR-AV</strain>
    </source>
</reference>
<evidence type="ECO:0000256" key="1">
    <source>
        <dbReference type="ARBA" id="ARBA00004651"/>
    </source>
</evidence>
<feature type="transmembrane region" description="Helical" evidence="6">
    <location>
        <begin position="15"/>
        <end position="34"/>
    </location>
</feature>
<proteinExistence type="predicted"/>
<protein>
    <recommendedName>
        <fullName evidence="7">DUF3817 domain-containing protein</fullName>
    </recommendedName>
</protein>
<organism evidence="8 9">
    <name type="scientific">Solitalea longa</name>
    <dbReference type="NCBI Taxonomy" id="2079460"/>
    <lineage>
        <taxon>Bacteria</taxon>
        <taxon>Pseudomonadati</taxon>
        <taxon>Bacteroidota</taxon>
        <taxon>Sphingobacteriia</taxon>
        <taxon>Sphingobacteriales</taxon>
        <taxon>Sphingobacteriaceae</taxon>
        <taxon>Solitalea</taxon>
    </lineage>
</organism>
<feature type="transmembrane region" description="Helical" evidence="6">
    <location>
        <begin position="46"/>
        <end position="67"/>
    </location>
</feature>